<comment type="caution">
    <text evidence="2">The sequence shown here is derived from an EMBL/GenBank/DDBJ whole genome shotgun (WGS) entry which is preliminary data.</text>
</comment>
<sequence length="151" mass="16653">MTKLAGNVNLPTEMKISLAIPAGVQIARLASSRIIRVEISSGRPSYFQTDSGIKLMLAPKSARAFYLSSLKPHGMRNFPGSPIKDDVFDHDQVLKPLFPSHIPIEDSDSLLEKSDTSLSLPEYETFIDHTEETNSGSTNTHADYSLPKYDS</sequence>
<evidence type="ECO:0000256" key="1">
    <source>
        <dbReference type="SAM" id="MobiDB-lite"/>
    </source>
</evidence>
<feature type="compositionally biased region" description="Polar residues" evidence="1">
    <location>
        <begin position="133"/>
        <end position="142"/>
    </location>
</feature>
<dbReference type="EMBL" id="BKCJ011226615">
    <property type="protein sequence ID" value="GFD06691.1"/>
    <property type="molecule type" value="Genomic_DNA"/>
</dbReference>
<proteinExistence type="predicted"/>
<reference evidence="2" key="1">
    <citation type="journal article" date="2019" name="Sci. Rep.">
        <title>Draft genome of Tanacetum cinerariifolium, the natural source of mosquito coil.</title>
        <authorList>
            <person name="Yamashiro T."/>
            <person name="Shiraishi A."/>
            <person name="Satake H."/>
            <person name="Nakayama K."/>
        </authorList>
    </citation>
    <scope>NUCLEOTIDE SEQUENCE</scope>
</reference>
<name>A0A699TBV5_TANCI</name>
<protein>
    <recommendedName>
        <fullName evidence="3">Reverse transcriptase domain-containing protein</fullName>
    </recommendedName>
</protein>
<accession>A0A699TBV5</accession>
<gene>
    <name evidence="2" type="ORF">Tci_878660</name>
</gene>
<organism evidence="2">
    <name type="scientific">Tanacetum cinerariifolium</name>
    <name type="common">Dalmatian daisy</name>
    <name type="synonym">Chrysanthemum cinerariifolium</name>
    <dbReference type="NCBI Taxonomy" id="118510"/>
    <lineage>
        <taxon>Eukaryota</taxon>
        <taxon>Viridiplantae</taxon>
        <taxon>Streptophyta</taxon>
        <taxon>Embryophyta</taxon>
        <taxon>Tracheophyta</taxon>
        <taxon>Spermatophyta</taxon>
        <taxon>Magnoliopsida</taxon>
        <taxon>eudicotyledons</taxon>
        <taxon>Gunneridae</taxon>
        <taxon>Pentapetalae</taxon>
        <taxon>asterids</taxon>
        <taxon>campanulids</taxon>
        <taxon>Asterales</taxon>
        <taxon>Asteraceae</taxon>
        <taxon>Asteroideae</taxon>
        <taxon>Anthemideae</taxon>
        <taxon>Anthemidinae</taxon>
        <taxon>Tanacetum</taxon>
    </lineage>
</organism>
<feature type="non-terminal residue" evidence="2">
    <location>
        <position position="151"/>
    </location>
</feature>
<feature type="region of interest" description="Disordered" evidence="1">
    <location>
        <begin position="127"/>
        <end position="151"/>
    </location>
</feature>
<evidence type="ECO:0008006" key="3">
    <source>
        <dbReference type="Google" id="ProtNLM"/>
    </source>
</evidence>
<dbReference type="AlphaFoldDB" id="A0A699TBV5"/>
<evidence type="ECO:0000313" key="2">
    <source>
        <dbReference type="EMBL" id="GFD06691.1"/>
    </source>
</evidence>